<protein>
    <submittedName>
        <fullName evidence="2">Uncharacterized protein</fullName>
    </submittedName>
</protein>
<keyword evidence="3" id="KW-1185">Reference proteome</keyword>
<accession>A0A9W8JPQ8</accession>
<dbReference type="Proteomes" id="UP001140091">
    <property type="component" value="Unassembled WGS sequence"/>
</dbReference>
<reference evidence="2" key="1">
    <citation type="submission" date="2022-06" db="EMBL/GenBank/DDBJ databases">
        <title>Genome Sequence of Candolleomyces eurysporus.</title>
        <authorList>
            <person name="Buettner E."/>
        </authorList>
    </citation>
    <scope>NUCLEOTIDE SEQUENCE</scope>
    <source>
        <strain evidence="2">VTCC 930004</strain>
    </source>
</reference>
<feature type="compositionally biased region" description="Low complexity" evidence="1">
    <location>
        <begin position="376"/>
        <end position="385"/>
    </location>
</feature>
<name>A0A9W8JPQ8_9AGAR</name>
<proteinExistence type="predicted"/>
<evidence type="ECO:0000313" key="2">
    <source>
        <dbReference type="EMBL" id="KAJ2934615.1"/>
    </source>
</evidence>
<organism evidence="2 3">
    <name type="scientific">Candolleomyces eurysporus</name>
    <dbReference type="NCBI Taxonomy" id="2828524"/>
    <lineage>
        <taxon>Eukaryota</taxon>
        <taxon>Fungi</taxon>
        <taxon>Dikarya</taxon>
        <taxon>Basidiomycota</taxon>
        <taxon>Agaricomycotina</taxon>
        <taxon>Agaricomycetes</taxon>
        <taxon>Agaricomycetidae</taxon>
        <taxon>Agaricales</taxon>
        <taxon>Agaricineae</taxon>
        <taxon>Psathyrellaceae</taxon>
        <taxon>Candolleomyces</taxon>
    </lineage>
</organism>
<comment type="caution">
    <text evidence="2">The sequence shown here is derived from an EMBL/GenBank/DDBJ whole genome shotgun (WGS) entry which is preliminary data.</text>
</comment>
<feature type="non-terminal residue" evidence="2">
    <location>
        <position position="517"/>
    </location>
</feature>
<sequence length="517" mass="59008">MIPLTALLSRLRTRKFLFLILVFSILSLFLYTSALGNLVSEWSLLERIPGFPTGTLRSKSTCSPQEYAEGKWVWRPYYKRPGPLSKSSPADIAAASNSTGEPSAKMQKNEDILDFARFGGCASSREFWWNFAVDKKEQWDRFPAAVEWEWVPGGRCSANEGLREWKAEDVVRDLVEGGGWLLIGDSITEGHFFSLSCLLYPHVLATPDYTNLTSFDRAWPQHLYLNPASPLLHHDSTIRITKHQAGLKNARKKLRLPPNFDIEKTPLVTFRRNDLLYSKEELEAMHKELHPEFYKANETFQLFGDEAVWTFPPLRVPLGYLPRSVKPLPDGPAEEEENLEEKKEGDPVFGYDGLLKFFEEAMERWAQKVQVAIDSAAAQQQDSSSGRPYPPPVGAGGREEAGVQMRPWTAVVRPYLPGHEDCHDHRSASQEVVPLKWNWWNWGEIWRYNQIFENLLSPGDGKAKKYKNVHYLPIDRPGRLRPDAHASGDCLHIMTGAGVLEGWSHYIWHYITREVSS</sequence>
<gene>
    <name evidence="2" type="ORF">H1R20_g2479</name>
</gene>
<dbReference type="AlphaFoldDB" id="A0A9W8JPQ8"/>
<evidence type="ECO:0000313" key="3">
    <source>
        <dbReference type="Proteomes" id="UP001140091"/>
    </source>
</evidence>
<dbReference type="EMBL" id="JANBPK010000714">
    <property type="protein sequence ID" value="KAJ2934615.1"/>
    <property type="molecule type" value="Genomic_DNA"/>
</dbReference>
<dbReference type="OrthoDB" id="630188at2759"/>
<feature type="region of interest" description="Disordered" evidence="1">
    <location>
        <begin position="376"/>
        <end position="401"/>
    </location>
</feature>
<evidence type="ECO:0000256" key="1">
    <source>
        <dbReference type="SAM" id="MobiDB-lite"/>
    </source>
</evidence>